<protein>
    <recommendedName>
        <fullName evidence="2">histidine kinase</fullName>
        <ecNumber evidence="2">2.7.13.3</ecNumber>
    </recommendedName>
</protein>
<dbReference type="PROSITE" id="PS50113">
    <property type="entry name" value="PAC"/>
    <property type="match status" value="1"/>
</dbReference>
<evidence type="ECO:0000259" key="6">
    <source>
        <dbReference type="PROSITE" id="PS50109"/>
    </source>
</evidence>
<dbReference type="PROSITE" id="PS50109">
    <property type="entry name" value="HIS_KIN"/>
    <property type="match status" value="1"/>
</dbReference>
<dbReference type="InterPro" id="IPR036890">
    <property type="entry name" value="HATPase_C_sf"/>
</dbReference>
<dbReference type="InterPro" id="IPR035965">
    <property type="entry name" value="PAS-like_dom_sf"/>
</dbReference>
<dbReference type="InterPro" id="IPR013655">
    <property type="entry name" value="PAS_fold_3"/>
</dbReference>
<dbReference type="Proteomes" id="UP001526430">
    <property type="component" value="Unassembled WGS sequence"/>
</dbReference>
<evidence type="ECO:0000256" key="1">
    <source>
        <dbReference type="ARBA" id="ARBA00000085"/>
    </source>
</evidence>
<proteinExistence type="predicted"/>
<name>A0ABT3NX11_9PROT</name>
<dbReference type="InterPro" id="IPR004358">
    <property type="entry name" value="Sig_transdc_His_kin-like_C"/>
</dbReference>
<organism evidence="9 10">
    <name type="scientific">Sabulicella glaciei</name>
    <dbReference type="NCBI Taxonomy" id="2984948"/>
    <lineage>
        <taxon>Bacteria</taxon>
        <taxon>Pseudomonadati</taxon>
        <taxon>Pseudomonadota</taxon>
        <taxon>Alphaproteobacteria</taxon>
        <taxon>Acetobacterales</taxon>
        <taxon>Acetobacteraceae</taxon>
        <taxon>Sabulicella</taxon>
    </lineage>
</organism>
<dbReference type="EMBL" id="JAPFQI010000010">
    <property type="protein sequence ID" value="MCW8086668.1"/>
    <property type="molecule type" value="Genomic_DNA"/>
</dbReference>
<dbReference type="SUPFAM" id="SSF55785">
    <property type="entry name" value="PYP-like sensor domain (PAS domain)"/>
    <property type="match status" value="2"/>
</dbReference>
<keyword evidence="4" id="KW-0808">Transferase</keyword>
<dbReference type="PROSITE" id="PS50112">
    <property type="entry name" value="PAS"/>
    <property type="match status" value="1"/>
</dbReference>
<evidence type="ECO:0000256" key="5">
    <source>
        <dbReference type="ARBA" id="ARBA00022777"/>
    </source>
</evidence>
<dbReference type="SUPFAM" id="SSF55874">
    <property type="entry name" value="ATPase domain of HSP90 chaperone/DNA topoisomerase II/histidine kinase"/>
    <property type="match status" value="1"/>
</dbReference>
<gene>
    <name evidence="9" type="ORF">OF850_13615</name>
</gene>
<dbReference type="SMART" id="SM00387">
    <property type="entry name" value="HATPase_c"/>
    <property type="match status" value="1"/>
</dbReference>
<dbReference type="Gene3D" id="1.10.287.130">
    <property type="match status" value="1"/>
</dbReference>
<evidence type="ECO:0000313" key="9">
    <source>
        <dbReference type="EMBL" id="MCW8086668.1"/>
    </source>
</evidence>
<feature type="domain" description="Histidine kinase" evidence="6">
    <location>
        <begin position="314"/>
        <end position="525"/>
    </location>
</feature>
<evidence type="ECO:0000313" key="10">
    <source>
        <dbReference type="Proteomes" id="UP001526430"/>
    </source>
</evidence>
<dbReference type="InterPro" id="IPR052162">
    <property type="entry name" value="Sensor_kinase/Photoreceptor"/>
</dbReference>
<sequence length="525" mass="57182">MNELARTPDAARVADGTQRLAVLEEALALGGLATWRLDPGTGAASWDARMHALHGLPEAPLVLRAQWCALLHPEDKDRVEREFDAALGGATEFHIEYRLRAEEGMEPRWVRLVGRAEGSGPAVTPWRGIALDVTPRRQVQEALAASESRLRRVQRIGRVGGFEIDLATGANLRSPEYMVLQGHPAAARTEQHRDWVARLHPEDRERAERHFLEAVRDFAPTTHYEQEYRILTPEGEERWIYARAEIERDAAGRALRMRGAHLDITELRAAREALAHSEARFRALAEARATELAQAREEARRAERLAALGQLTGGVAHDFVNWLQVIMSGVSLLERETLDERGRQMVLSGMTEAARAAQDVCGRLLAFARRGTRTPEGFDLNARIAAMGALLERSLGAHIELVLDLDPALPHAFADPGPLEAAVLNLVVNARDAMPKGGRLTLRTFGRAAERGRQVCLAVGDTGTGMAPAVASRAFEPFFSTKGEGKGTGLGLAQVFGFAQDSGGEAAIDTQPGRGTTVTLALPAA</sequence>
<dbReference type="Pfam" id="PF02518">
    <property type="entry name" value="HATPase_c"/>
    <property type="match status" value="1"/>
</dbReference>
<reference evidence="9 10" key="1">
    <citation type="submission" date="2022-10" db="EMBL/GenBank/DDBJ databases">
        <title>Roseococcus glaciei nov., sp. nov., isolated from glacier.</title>
        <authorList>
            <person name="Liu Q."/>
            <person name="Xin Y.-H."/>
        </authorList>
    </citation>
    <scope>NUCLEOTIDE SEQUENCE [LARGE SCALE GENOMIC DNA]</scope>
    <source>
        <strain evidence="9 10">MDT2-1-1</strain>
    </source>
</reference>
<dbReference type="InterPro" id="IPR036097">
    <property type="entry name" value="HisK_dim/P_sf"/>
</dbReference>
<dbReference type="InterPro" id="IPR003594">
    <property type="entry name" value="HATPase_dom"/>
</dbReference>
<dbReference type="PANTHER" id="PTHR43304:SF1">
    <property type="entry name" value="PAC DOMAIN-CONTAINING PROTEIN"/>
    <property type="match status" value="1"/>
</dbReference>
<evidence type="ECO:0000259" key="8">
    <source>
        <dbReference type="PROSITE" id="PS50113"/>
    </source>
</evidence>
<accession>A0ABT3NX11</accession>
<dbReference type="Gene3D" id="3.30.450.20">
    <property type="entry name" value="PAS domain"/>
    <property type="match status" value="2"/>
</dbReference>
<comment type="caution">
    <text evidence="9">The sequence shown here is derived from an EMBL/GenBank/DDBJ whole genome shotgun (WGS) entry which is preliminary data.</text>
</comment>
<dbReference type="CDD" id="cd00130">
    <property type="entry name" value="PAS"/>
    <property type="match status" value="2"/>
</dbReference>
<keyword evidence="5" id="KW-0418">Kinase</keyword>
<dbReference type="InterPro" id="IPR000700">
    <property type="entry name" value="PAS-assoc_C"/>
</dbReference>
<dbReference type="InterPro" id="IPR000014">
    <property type="entry name" value="PAS"/>
</dbReference>
<dbReference type="RefSeq" id="WP_301590755.1">
    <property type="nucleotide sequence ID" value="NZ_JAPFQI010000010.1"/>
</dbReference>
<evidence type="ECO:0000259" key="7">
    <source>
        <dbReference type="PROSITE" id="PS50112"/>
    </source>
</evidence>
<evidence type="ECO:0000256" key="4">
    <source>
        <dbReference type="ARBA" id="ARBA00022679"/>
    </source>
</evidence>
<dbReference type="Pfam" id="PF08447">
    <property type="entry name" value="PAS_3"/>
    <property type="match status" value="2"/>
</dbReference>
<feature type="domain" description="PAC" evidence="8">
    <location>
        <begin position="224"/>
        <end position="276"/>
    </location>
</feature>
<dbReference type="InterPro" id="IPR001610">
    <property type="entry name" value="PAC"/>
</dbReference>
<dbReference type="PANTHER" id="PTHR43304">
    <property type="entry name" value="PHYTOCHROME-LIKE PROTEIN CPH1"/>
    <property type="match status" value="1"/>
</dbReference>
<evidence type="ECO:0000256" key="3">
    <source>
        <dbReference type="ARBA" id="ARBA00022553"/>
    </source>
</evidence>
<keyword evidence="3" id="KW-0597">Phosphoprotein</keyword>
<comment type="catalytic activity">
    <reaction evidence="1">
        <text>ATP + protein L-histidine = ADP + protein N-phospho-L-histidine.</text>
        <dbReference type="EC" id="2.7.13.3"/>
    </reaction>
</comment>
<keyword evidence="10" id="KW-1185">Reference proteome</keyword>
<dbReference type="SMART" id="SM00086">
    <property type="entry name" value="PAC"/>
    <property type="match status" value="2"/>
</dbReference>
<dbReference type="Gene3D" id="3.30.565.10">
    <property type="entry name" value="Histidine kinase-like ATPase, C-terminal domain"/>
    <property type="match status" value="1"/>
</dbReference>
<dbReference type="SUPFAM" id="SSF47384">
    <property type="entry name" value="Homodimeric domain of signal transducing histidine kinase"/>
    <property type="match status" value="1"/>
</dbReference>
<feature type="domain" description="PAS" evidence="7">
    <location>
        <begin position="46"/>
        <end position="90"/>
    </location>
</feature>
<evidence type="ECO:0000256" key="2">
    <source>
        <dbReference type="ARBA" id="ARBA00012438"/>
    </source>
</evidence>
<dbReference type="InterPro" id="IPR005467">
    <property type="entry name" value="His_kinase_dom"/>
</dbReference>
<dbReference type="PRINTS" id="PR00344">
    <property type="entry name" value="BCTRLSENSOR"/>
</dbReference>
<dbReference type="EC" id="2.7.13.3" evidence="2"/>
<dbReference type="Gene3D" id="2.10.70.100">
    <property type="match status" value="1"/>
</dbReference>